<sequence>MNTALHTQKRNGFRSCWYRKQSMPDTWKAYKSMALLLKCCADYGRCNICDAKSKASNGNTSNLRKHLVKHIFSKAEECTIFVSLRSIGTTPGFSTFSTPASVSTSSSAARNMAGY</sequence>
<organism evidence="1 2">
    <name type="scientific">Ameca splendens</name>
    <dbReference type="NCBI Taxonomy" id="208324"/>
    <lineage>
        <taxon>Eukaryota</taxon>
        <taxon>Metazoa</taxon>
        <taxon>Chordata</taxon>
        <taxon>Craniata</taxon>
        <taxon>Vertebrata</taxon>
        <taxon>Euteleostomi</taxon>
        <taxon>Actinopterygii</taxon>
        <taxon>Neopterygii</taxon>
        <taxon>Teleostei</taxon>
        <taxon>Neoteleostei</taxon>
        <taxon>Acanthomorphata</taxon>
        <taxon>Ovalentaria</taxon>
        <taxon>Atherinomorphae</taxon>
        <taxon>Cyprinodontiformes</taxon>
        <taxon>Goodeidae</taxon>
        <taxon>Ameca</taxon>
    </lineage>
</organism>
<evidence type="ECO:0008006" key="3">
    <source>
        <dbReference type="Google" id="ProtNLM"/>
    </source>
</evidence>
<protein>
    <recommendedName>
        <fullName evidence="3">BED-type domain-containing protein</fullName>
    </recommendedName>
</protein>
<keyword evidence="2" id="KW-1185">Reference proteome</keyword>
<proteinExistence type="predicted"/>
<name>A0ABV0Z5V9_9TELE</name>
<reference evidence="1 2" key="1">
    <citation type="submission" date="2021-06" db="EMBL/GenBank/DDBJ databases">
        <authorList>
            <person name="Palmer J.M."/>
        </authorList>
    </citation>
    <scope>NUCLEOTIDE SEQUENCE [LARGE SCALE GENOMIC DNA]</scope>
    <source>
        <strain evidence="1 2">AS_MEX2019</strain>
        <tissue evidence="1">Muscle</tissue>
    </source>
</reference>
<accession>A0ABV0Z5V9</accession>
<evidence type="ECO:0000313" key="2">
    <source>
        <dbReference type="Proteomes" id="UP001469553"/>
    </source>
</evidence>
<gene>
    <name evidence="1" type="ORF">AMECASPLE_033074</name>
</gene>
<dbReference type="Proteomes" id="UP001469553">
    <property type="component" value="Unassembled WGS sequence"/>
</dbReference>
<comment type="caution">
    <text evidence="1">The sequence shown here is derived from an EMBL/GenBank/DDBJ whole genome shotgun (WGS) entry which is preliminary data.</text>
</comment>
<evidence type="ECO:0000313" key="1">
    <source>
        <dbReference type="EMBL" id="MEQ2301157.1"/>
    </source>
</evidence>
<dbReference type="EMBL" id="JAHRIP010051434">
    <property type="protein sequence ID" value="MEQ2301157.1"/>
    <property type="molecule type" value="Genomic_DNA"/>
</dbReference>